<comment type="caution">
    <text evidence="9">The sequence shown here is derived from an EMBL/GenBank/DDBJ whole genome shotgun (WGS) entry which is preliminary data.</text>
</comment>
<comment type="subcellular location">
    <subcellularLocation>
        <location evidence="7">Cytoplasm</location>
    </subcellularLocation>
</comment>
<dbReference type="EMBL" id="JACHMB010000001">
    <property type="protein sequence ID" value="MBB5774974.1"/>
    <property type="molecule type" value="Genomic_DNA"/>
</dbReference>
<proteinExistence type="inferred from homology"/>
<dbReference type="CDD" id="cd01556">
    <property type="entry name" value="EPSP_synthase"/>
    <property type="match status" value="1"/>
</dbReference>
<dbReference type="InterPro" id="IPR006264">
    <property type="entry name" value="EPSP_synthase"/>
</dbReference>
<dbReference type="InterPro" id="IPR036968">
    <property type="entry name" value="Enolpyruvate_Tfrase_sf"/>
</dbReference>
<feature type="binding site" evidence="7">
    <location>
        <position position="186"/>
    </location>
    <ligand>
        <name>3-phosphoshikimate</name>
        <dbReference type="ChEBI" id="CHEBI:145989"/>
    </ligand>
</feature>
<feature type="binding site" evidence="7">
    <location>
        <position position="374"/>
    </location>
    <ligand>
        <name>phosphoenolpyruvate</name>
        <dbReference type="ChEBI" id="CHEBI:58702"/>
    </ligand>
</feature>
<dbReference type="PIRSF" id="PIRSF000505">
    <property type="entry name" value="EPSPS"/>
    <property type="match status" value="1"/>
</dbReference>
<evidence type="ECO:0000256" key="5">
    <source>
        <dbReference type="ARBA" id="ARBA00023141"/>
    </source>
</evidence>
<dbReference type="EC" id="2.5.1.19" evidence="7"/>
<comment type="catalytic activity">
    <reaction evidence="6">
        <text>3-phosphoshikimate + phosphoenolpyruvate = 5-O-(1-carboxyvinyl)-3-phosphoshikimate + phosphate</text>
        <dbReference type="Rhea" id="RHEA:21256"/>
        <dbReference type="ChEBI" id="CHEBI:43474"/>
        <dbReference type="ChEBI" id="CHEBI:57701"/>
        <dbReference type="ChEBI" id="CHEBI:58702"/>
        <dbReference type="ChEBI" id="CHEBI:145989"/>
        <dbReference type="EC" id="2.5.1.19"/>
    </reaction>
    <physiologicalReaction direction="left-to-right" evidence="6">
        <dbReference type="Rhea" id="RHEA:21257"/>
    </physiologicalReaction>
</comment>
<evidence type="ECO:0000256" key="4">
    <source>
        <dbReference type="ARBA" id="ARBA00022679"/>
    </source>
</evidence>
<feature type="binding site" evidence="7">
    <location>
        <position position="302"/>
    </location>
    <ligand>
        <name>3-phosphoshikimate</name>
        <dbReference type="ChEBI" id="CHEBI:145989"/>
    </ligand>
</feature>
<feature type="binding site" evidence="7">
    <location>
        <position position="161"/>
    </location>
    <ligand>
        <name>phosphoenolpyruvate</name>
        <dbReference type="ChEBI" id="CHEBI:58702"/>
    </ligand>
</feature>
<feature type="binding site" evidence="7">
    <location>
        <position position="399"/>
    </location>
    <ligand>
        <name>phosphoenolpyruvate</name>
        <dbReference type="ChEBI" id="CHEBI:58702"/>
    </ligand>
</feature>
<evidence type="ECO:0000256" key="1">
    <source>
        <dbReference type="ARBA" id="ARBA00004811"/>
    </source>
</evidence>
<evidence type="ECO:0000313" key="9">
    <source>
        <dbReference type="EMBL" id="MBB5774974.1"/>
    </source>
</evidence>
<feature type="domain" description="Enolpyruvate transferase" evidence="8">
    <location>
        <begin position="8"/>
        <end position="407"/>
    </location>
</feature>
<feature type="active site" description="Proton acceptor" evidence="7">
    <location>
        <position position="302"/>
    </location>
</feature>
<sequence length="422" mass="44665">MSTELVATIPGSKSLTNRALFAAAAAGGASLIRRPLISDDTLAFARCLRALGYAVDDRDPHTWRVTSPGGGPAAARAELDCQDAGTAARFLPALAACGRGSFRFDGSDQLRRRPLGPLLNVLRALGARIDPVGATRDLPFEMRADGLAGGEIHMDAGLSSQYLSALLLSAPLMDKPLVTRVRALVSSPYIDMTIGLMRRFGVGVDRRPDGTLAVRPGSYRAADIDIEPDASTASYFFAAAVLTGQTVTVPGLGSGSGQGDLRFVDVLSTMGADVEISATHTTVAGPARIRGGFSVDMGDISDTFMTLACLAPFADGPVHIHGIAHARLKESDRVEVVARNLTSCGVAVETGPDWMRIHPSRPSGALVACHRDHRIAMSFSVLGLRTPGVELDDEACVSKTFPGFHDEFARLFGDRRERSARV</sequence>
<keyword evidence="4 7" id="KW-0808">Transferase</keyword>
<dbReference type="Proteomes" id="UP000579153">
    <property type="component" value="Unassembled WGS sequence"/>
</dbReference>
<feature type="binding site" evidence="7">
    <location>
        <position position="14"/>
    </location>
    <ligand>
        <name>3-phosphoshikimate</name>
        <dbReference type="ChEBI" id="CHEBI:145989"/>
    </ligand>
</feature>
<reference evidence="9 10" key="1">
    <citation type="submission" date="2020-08" db="EMBL/GenBank/DDBJ databases">
        <title>Sequencing the genomes of 1000 actinobacteria strains.</title>
        <authorList>
            <person name="Klenk H.-P."/>
        </authorList>
    </citation>
    <scope>NUCLEOTIDE SEQUENCE [LARGE SCALE GENOMIC DNA]</scope>
    <source>
        <strain evidence="9 10">DSM 45507</strain>
    </source>
</reference>
<evidence type="ECO:0000259" key="8">
    <source>
        <dbReference type="Pfam" id="PF00275"/>
    </source>
</evidence>
<protein>
    <recommendedName>
        <fullName evidence="7">3-phosphoshikimate 1-carboxyvinyltransferase</fullName>
        <ecNumber evidence="7">2.5.1.19</ecNumber>
    </recommendedName>
    <alternativeName>
        <fullName evidence="7">5-enolpyruvylshikimate-3-phosphate synthase</fullName>
        <shortName evidence="7">EPSP synthase</shortName>
        <shortName evidence="7">EPSPS</shortName>
    </alternativeName>
</protein>
<gene>
    <name evidence="7" type="primary">aroA</name>
    <name evidence="9" type="ORF">HD596_001730</name>
</gene>
<dbReference type="PANTHER" id="PTHR21090:SF5">
    <property type="entry name" value="PENTAFUNCTIONAL AROM POLYPEPTIDE"/>
    <property type="match status" value="1"/>
</dbReference>
<comment type="similarity">
    <text evidence="2 7">Belongs to the EPSP synthase family.</text>
</comment>
<organism evidence="9 10">
    <name type="scientific">Nonomuraea jabiensis</name>
    <dbReference type="NCBI Taxonomy" id="882448"/>
    <lineage>
        <taxon>Bacteria</taxon>
        <taxon>Bacillati</taxon>
        <taxon>Actinomycetota</taxon>
        <taxon>Actinomycetes</taxon>
        <taxon>Streptosporangiales</taxon>
        <taxon>Streptosporangiaceae</taxon>
        <taxon>Nonomuraea</taxon>
    </lineage>
</organism>
<feature type="binding site" evidence="7">
    <location>
        <position position="159"/>
    </location>
    <ligand>
        <name>3-phosphoshikimate</name>
        <dbReference type="ChEBI" id="CHEBI:145989"/>
    </ligand>
</feature>
<dbReference type="Pfam" id="PF00275">
    <property type="entry name" value="EPSP_synthase"/>
    <property type="match status" value="1"/>
</dbReference>
<dbReference type="PANTHER" id="PTHR21090">
    <property type="entry name" value="AROM/DEHYDROQUINATE SYNTHASE"/>
    <property type="match status" value="1"/>
</dbReference>
<dbReference type="PROSITE" id="PS00885">
    <property type="entry name" value="EPSP_SYNTHASE_2"/>
    <property type="match status" value="1"/>
</dbReference>
<dbReference type="InterPro" id="IPR013792">
    <property type="entry name" value="RNA3'P_cycl/enolpyr_Trfase_a/b"/>
</dbReference>
<feature type="binding site" evidence="7">
    <location>
        <position position="13"/>
    </location>
    <ligand>
        <name>3-phosphoshikimate</name>
        <dbReference type="ChEBI" id="CHEBI:145989"/>
    </ligand>
</feature>
<dbReference type="HAMAP" id="MF_00210">
    <property type="entry name" value="EPSP_synth"/>
    <property type="match status" value="1"/>
</dbReference>
<keyword evidence="3 7" id="KW-0028">Amino-acid biosynthesis</keyword>
<dbReference type="GO" id="GO:0003866">
    <property type="term" value="F:3-phosphoshikimate 1-carboxyvinyltransferase activity"/>
    <property type="evidence" value="ECO:0007669"/>
    <property type="project" value="UniProtKB-UniRule"/>
</dbReference>
<keyword evidence="7" id="KW-0963">Cytoplasm</keyword>
<name>A0A7W9L8X1_9ACTN</name>
<evidence type="ECO:0000256" key="6">
    <source>
        <dbReference type="ARBA" id="ARBA00044633"/>
    </source>
</evidence>
<feature type="binding site" evidence="7">
    <location>
        <position position="161"/>
    </location>
    <ligand>
        <name>3-phosphoshikimate</name>
        <dbReference type="ChEBI" id="CHEBI:145989"/>
    </ligand>
</feature>
<evidence type="ECO:0000256" key="7">
    <source>
        <dbReference type="HAMAP-Rule" id="MF_00210"/>
    </source>
</evidence>
<evidence type="ECO:0000313" key="10">
    <source>
        <dbReference type="Proteomes" id="UP000579153"/>
    </source>
</evidence>
<dbReference type="GO" id="GO:0009073">
    <property type="term" value="P:aromatic amino acid family biosynthetic process"/>
    <property type="evidence" value="ECO:0007669"/>
    <property type="project" value="UniProtKB-KW"/>
</dbReference>
<feature type="binding site" evidence="7">
    <location>
        <position position="333"/>
    </location>
    <ligand>
        <name>phosphoenolpyruvate</name>
        <dbReference type="ChEBI" id="CHEBI:58702"/>
    </ligand>
</feature>
<evidence type="ECO:0000256" key="2">
    <source>
        <dbReference type="ARBA" id="ARBA00009948"/>
    </source>
</evidence>
<keyword evidence="5 7" id="KW-0057">Aromatic amino acid biosynthesis</keyword>
<dbReference type="GO" id="GO:0005737">
    <property type="term" value="C:cytoplasm"/>
    <property type="evidence" value="ECO:0007669"/>
    <property type="project" value="UniProtKB-SubCell"/>
</dbReference>
<feature type="binding site" evidence="7">
    <location>
        <position position="113"/>
    </location>
    <ligand>
        <name>phosphoenolpyruvate</name>
        <dbReference type="ChEBI" id="CHEBI:58702"/>
    </ligand>
</feature>
<evidence type="ECO:0000256" key="3">
    <source>
        <dbReference type="ARBA" id="ARBA00022605"/>
    </source>
</evidence>
<accession>A0A7W9L8X1</accession>
<keyword evidence="10" id="KW-1185">Reference proteome</keyword>
<feature type="binding site" evidence="7">
    <location>
        <position position="329"/>
    </location>
    <ligand>
        <name>3-phosphoshikimate</name>
        <dbReference type="ChEBI" id="CHEBI:145989"/>
    </ligand>
</feature>
<dbReference type="AlphaFoldDB" id="A0A7W9L8X1"/>
<dbReference type="Gene3D" id="3.65.10.10">
    <property type="entry name" value="Enolpyruvate transferase domain"/>
    <property type="match status" value="2"/>
</dbReference>
<comment type="caution">
    <text evidence="7">Lacks conserved residue(s) required for the propagation of feature annotation.</text>
</comment>
<comment type="pathway">
    <text evidence="1 7">Metabolic intermediate biosynthesis; chorismate biosynthesis; chorismate from D-erythrose 4-phosphate and phosphoenolpyruvate: step 6/7.</text>
</comment>
<dbReference type="GO" id="GO:0009423">
    <property type="term" value="P:chorismate biosynthetic process"/>
    <property type="evidence" value="ECO:0007669"/>
    <property type="project" value="UniProtKB-UniRule"/>
</dbReference>
<dbReference type="RefSeq" id="WP_185068744.1">
    <property type="nucleotide sequence ID" value="NZ_JACHMB010000001.1"/>
</dbReference>
<feature type="binding site" evidence="7">
    <location>
        <position position="18"/>
    </location>
    <ligand>
        <name>3-phosphoshikimate</name>
        <dbReference type="ChEBI" id="CHEBI:145989"/>
    </ligand>
</feature>
<dbReference type="UniPathway" id="UPA00053">
    <property type="reaction ID" value="UER00089"/>
</dbReference>
<dbReference type="NCBIfam" id="TIGR01356">
    <property type="entry name" value="aroA"/>
    <property type="match status" value="1"/>
</dbReference>
<comment type="function">
    <text evidence="7">Catalyzes the transfer of the enolpyruvyl moiety of phosphoenolpyruvate (PEP) to the 5-hydroxyl of shikimate-3-phosphate (S3P) to produce enolpyruvyl shikimate-3-phosphate and inorganic phosphate.</text>
</comment>
<dbReference type="GO" id="GO:0008652">
    <property type="term" value="P:amino acid biosynthetic process"/>
    <property type="evidence" value="ECO:0007669"/>
    <property type="project" value="UniProtKB-KW"/>
</dbReference>
<feature type="binding site" evidence="7">
    <location>
        <position position="13"/>
    </location>
    <ligand>
        <name>phosphoenolpyruvate</name>
        <dbReference type="ChEBI" id="CHEBI:58702"/>
    </ligand>
</feature>
<dbReference type="SUPFAM" id="SSF55205">
    <property type="entry name" value="EPT/RTPC-like"/>
    <property type="match status" value="1"/>
</dbReference>
<comment type="subunit">
    <text evidence="7">Monomer.</text>
</comment>
<dbReference type="InterPro" id="IPR023193">
    <property type="entry name" value="EPSP_synthase_CS"/>
</dbReference>
<dbReference type="InterPro" id="IPR001986">
    <property type="entry name" value="Enolpyruvate_Tfrase_dom"/>
</dbReference>
<feature type="binding site" evidence="7">
    <location>
        <position position="85"/>
    </location>
    <ligand>
        <name>phosphoenolpyruvate</name>
        <dbReference type="ChEBI" id="CHEBI:58702"/>
    </ligand>
</feature>
<feature type="binding site" evidence="7">
    <location>
        <position position="160"/>
    </location>
    <ligand>
        <name>3-phosphoshikimate</name>
        <dbReference type="ChEBI" id="CHEBI:145989"/>
    </ligand>
</feature>